<dbReference type="PROSITE" id="PS01039">
    <property type="entry name" value="SBP_BACTERIAL_3"/>
    <property type="match status" value="1"/>
</dbReference>
<sequence>MTPRPIYLMFMRLFFVLFMLLTAELRAQSLTIGIVAYDPPFSMSADQNHFFGFDIELMTELCKQIKAQCQFKPMLFNTLFTDLNAGKIDLAIAAITITNERQQAFLFSLPYLASEARFVTTKNNSIKALKNLNNKTIGIIKGSLFKQLITQDFKTNSIKEYPSTNQLITALNQHEVDALLVDDFSADYWIANNNTLFKGLGKPFPVGIGYGIMAKMSALALINQINKALKHLEKNGIYLSLYQKYFHTIPMH</sequence>
<dbReference type="Pfam" id="PF00497">
    <property type="entry name" value="SBP_bac_3"/>
    <property type="match status" value="1"/>
</dbReference>
<dbReference type="GO" id="GO:0030313">
    <property type="term" value="C:cell envelope"/>
    <property type="evidence" value="ECO:0007669"/>
    <property type="project" value="UniProtKB-SubCell"/>
</dbReference>
<comment type="similarity">
    <text evidence="2 4">Belongs to the bacterial solute-binding protein 3 family.</text>
</comment>
<dbReference type="PANTHER" id="PTHR35936">
    <property type="entry name" value="MEMBRANE-BOUND LYTIC MUREIN TRANSGLYCOSYLASE F"/>
    <property type="match status" value="1"/>
</dbReference>
<dbReference type="InterPro" id="IPR018313">
    <property type="entry name" value="SBP_3_CS"/>
</dbReference>
<dbReference type="SUPFAM" id="SSF53850">
    <property type="entry name" value="Periplasmic binding protein-like II"/>
    <property type="match status" value="1"/>
</dbReference>
<evidence type="ECO:0000313" key="7">
    <source>
        <dbReference type="Proteomes" id="UP000054926"/>
    </source>
</evidence>
<accession>A0A0W0ZRU0</accession>
<name>A0A0W0ZRU0_9GAMM</name>
<dbReference type="InterPro" id="IPR001638">
    <property type="entry name" value="Solute-binding_3/MltF_N"/>
</dbReference>
<gene>
    <name evidence="6" type="primary">artJ</name>
    <name evidence="6" type="ORF">Lste_0181</name>
</gene>
<dbReference type="RefSeq" id="WP_237760400.1">
    <property type="nucleotide sequence ID" value="NZ_LNYY01000002.1"/>
</dbReference>
<keyword evidence="3" id="KW-0732">Signal</keyword>
<evidence type="ECO:0000256" key="3">
    <source>
        <dbReference type="ARBA" id="ARBA00022729"/>
    </source>
</evidence>
<dbReference type="PANTHER" id="PTHR35936:SF34">
    <property type="entry name" value="ABC TRANSPORTER EXTRACELLULAR-BINDING PROTEIN YCKB-RELATED"/>
    <property type="match status" value="1"/>
</dbReference>
<evidence type="ECO:0000259" key="5">
    <source>
        <dbReference type="SMART" id="SM00062"/>
    </source>
</evidence>
<dbReference type="CDD" id="cd13622">
    <property type="entry name" value="PBP2_Arg_3"/>
    <property type="match status" value="1"/>
</dbReference>
<dbReference type="STRING" id="947033.Lste_0181"/>
<dbReference type="Proteomes" id="UP000054926">
    <property type="component" value="Unassembled WGS sequence"/>
</dbReference>
<evidence type="ECO:0000256" key="4">
    <source>
        <dbReference type="RuleBase" id="RU003744"/>
    </source>
</evidence>
<proteinExistence type="inferred from homology"/>
<dbReference type="EMBL" id="LNYY01000002">
    <property type="protein sequence ID" value="KTD71606.1"/>
    <property type="molecule type" value="Genomic_DNA"/>
</dbReference>
<evidence type="ECO:0000313" key="6">
    <source>
        <dbReference type="EMBL" id="KTD71606.1"/>
    </source>
</evidence>
<dbReference type="AlphaFoldDB" id="A0A0W0ZRU0"/>
<dbReference type="SMART" id="SM00062">
    <property type="entry name" value="PBPb"/>
    <property type="match status" value="1"/>
</dbReference>
<comment type="subcellular location">
    <subcellularLocation>
        <location evidence="1">Cell envelope</location>
    </subcellularLocation>
</comment>
<dbReference type="PATRIC" id="fig|947033.5.peg.196"/>
<evidence type="ECO:0000256" key="1">
    <source>
        <dbReference type="ARBA" id="ARBA00004196"/>
    </source>
</evidence>
<comment type="caution">
    <text evidence="6">The sequence shown here is derived from an EMBL/GenBank/DDBJ whole genome shotgun (WGS) entry which is preliminary data.</text>
</comment>
<evidence type="ECO:0000256" key="2">
    <source>
        <dbReference type="ARBA" id="ARBA00010333"/>
    </source>
</evidence>
<reference evidence="6 7" key="1">
    <citation type="submission" date="2015-11" db="EMBL/GenBank/DDBJ databases">
        <title>Genomic analysis of 38 Legionella species identifies large and diverse effector repertoires.</title>
        <authorList>
            <person name="Burstein D."/>
            <person name="Amaro F."/>
            <person name="Zusman T."/>
            <person name="Lifshitz Z."/>
            <person name="Cohen O."/>
            <person name="Gilbert J.A."/>
            <person name="Pupko T."/>
            <person name="Shuman H.A."/>
            <person name="Segal G."/>
        </authorList>
    </citation>
    <scope>NUCLEOTIDE SEQUENCE [LARGE SCALE GENOMIC DNA]</scope>
    <source>
        <strain evidence="6 7">IMVS3376</strain>
    </source>
</reference>
<keyword evidence="7" id="KW-1185">Reference proteome</keyword>
<dbReference type="Gene3D" id="3.40.190.10">
    <property type="entry name" value="Periplasmic binding protein-like II"/>
    <property type="match status" value="2"/>
</dbReference>
<organism evidence="6 7">
    <name type="scientific">Legionella steelei</name>
    <dbReference type="NCBI Taxonomy" id="947033"/>
    <lineage>
        <taxon>Bacteria</taxon>
        <taxon>Pseudomonadati</taxon>
        <taxon>Pseudomonadota</taxon>
        <taxon>Gammaproteobacteria</taxon>
        <taxon>Legionellales</taxon>
        <taxon>Legionellaceae</taxon>
        <taxon>Legionella</taxon>
    </lineage>
</organism>
<feature type="domain" description="Solute-binding protein family 3/N-terminal" evidence="5">
    <location>
        <begin position="29"/>
        <end position="249"/>
    </location>
</feature>
<protein>
    <submittedName>
        <fullName evidence="6">Arginine transport system periplasmic binding protein</fullName>
    </submittedName>
</protein>